<dbReference type="EMBL" id="JBBMRA010000003">
    <property type="protein sequence ID" value="MEM5535755.1"/>
    <property type="molecule type" value="Genomic_DNA"/>
</dbReference>
<feature type="modified residue" description="4-aspartylphosphate" evidence="3">
    <location>
        <position position="53"/>
    </location>
</feature>
<keyword evidence="2" id="KW-0902">Two-component regulatory system</keyword>
<evidence type="ECO:0000313" key="5">
    <source>
        <dbReference type="EMBL" id="MEM5535755.1"/>
    </source>
</evidence>
<dbReference type="InterPro" id="IPR009057">
    <property type="entry name" value="Homeodomain-like_sf"/>
</dbReference>
<sequence length="176" mass="19738">MTERFLIVDDDPTFTRVLSRAMTRRGFEVQVARSAEDTQLLIENWIPDLATVDLKMEGNSGLSLIPHLKEKNADMHILMLTGYASIATAVEAIKLGATQYLPKPADADQILAALNQVDADAEIDVSEQPMSVNRLEWEHIQKVLNEHEGNISATARALGMHRRTLQRKLAKRPVKR</sequence>
<name>A0ABU9TPV1_9GAMM</name>
<accession>A0ABU9TPV1</accession>
<reference evidence="5 6" key="1">
    <citation type="submission" date="2024-03" db="EMBL/GenBank/DDBJ databases">
        <title>Community enrichment and isolation of bacterial strains for fucoidan degradation.</title>
        <authorList>
            <person name="Sichert A."/>
        </authorList>
    </citation>
    <scope>NUCLEOTIDE SEQUENCE [LARGE SCALE GENOMIC DNA]</scope>
    <source>
        <strain evidence="5 6">AS76</strain>
    </source>
</reference>
<keyword evidence="1 3" id="KW-0597">Phosphoprotein</keyword>
<evidence type="ECO:0000313" key="6">
    <source>
        <dbReference type="Proteomes" id="UP001449225"/>
    </source>
</evidence>
<protein>
    <submittedName>
        <fullName evidence="5">Response regulator transcription factor</fullName>
    </submittedName>
</protein>
<dbReference type="InterPro" id="IPR002197">
    <property type="entry name" value="HTH_Fis"/>
</dbReference>
<dbReference type="Gene3D" id="3.40.50.2300">
    <property type="match status" value="1"/>
</dbReference>
<organism evidence="5 6">
    <name type="scientific">Neptuniibacter pectenicola</name>
    <dbReference type="NCBI Taxonomy" id="1806669"/>
    <lineage>
        <taxon>Bacteria</taxon>
        <taxon>Pseudomonadati</taxon>
        <taxon>Pseudomonadota</taxon>
        <taxon>Gammaproteobacteria</taxon>
        <taxon>Oceanospirillales</taxon>
        <taxon>Oceanospirillaceae</taxon>
        <taxon>Neptuniibacter</taxon>
    </lineage>
</organism>
<dbReference type="InterPro" id="IPR011006">
    <property type="entry name" value="CheY-like_superfamily"/>
</dbReference>
<dbReference type="PANTHER" id="PTHR44591">
    <property type="entry name" value="STRESS RESPONSE REGULATOR PROTEIN 1"/>
    <property type="match status" value="1"/>
</dbReference>
<evidence type="ECO:0000259" key="4">
    <source>
        <dbReference type="PROSITE" id="PS50110"/>
    </source>
</evidence>
<dbReference type="SUPFAM" id="SSF46689">
    <property type="entry name" value="Homeodomain-like"/>
    <property type="match status" value="1"/>
</dbReference>
<dbReference type="PROSITE" id="PS50110">
    <property type="entry name" value="RESPONSE_REGULATORY"/>
    <property type="match status" value="1"/>
</dbReference>
<proteinExistence type="predicted"/>
<dbReference type="SMART" id="SM00448">
    <property type="entry name" value="REC"/>
    <property type="match status" value="1"/>
</dbReference>
<dbReference type="Pfam" id="PF02954">
    <property type="entry name" value="HTH_8"/>
    <property type="match status" value="1"/>
</dbReference>
<comment type="caution">
    <text evidence="5">The sequence shown here is derived from an EMBL/GenBank/DDBJ whole genome shotgun (WGS) entry which is preliminary data.</text>
</comment>
<keyword evidence="6" id="KW-1185">Reference proteome</keyword>
<gene>
    <name evidence="5" type="ORF">WNY58_05040</name>
</gene>
<dbReference type="CDD" id="cd17563">
    <property type="entry name" value="REC_RegA-like"/>
    <property type="match status" value="1"/>
</dbReference>
<dbReference type="PRINTS" id="PR01590">
    <property type="entry name" value="HTHFIS"/>
</dbReference>
<dbReference type="SUPFAM" id="SSF52172">
    <property type="entry name" value="CheY-like"/>
    <property type="match status" value="1"/>
</dbReference>
<dbReference type="RefSeq" id="WP_067986507.1">
    <property type="nucleotide sequence ID" value="NZ_CAXBCE010000005.1"/>
</dbReference>
<dbReference type="InterPro" id="IPR001789">
    <property type="entry name" value="Sig_transdc_resp-reg_receiver"/>
</dbReference>
<feature type="domain" description="Response regulatory" evidence="4">
    <location>
        <begin position="4"/>
        <end position="118"/>
    </location>
</feature>
<dbReference type="InterPro" id="IPR050595">
    <property type="entry name" value="Bact_response_regulator"/>
</dbReference>
<evidence type="ECO:0000256" key="3">
    <source>
        <dbReference type="PROSITE-ProRule" id="PRU00169"/>
    </source>
</evidence>
<dbReference type="Pfam" id="PF00072">
    <property type="entry name" value="Response_reg"/>
    <property type="match status" value="1"/>
</dbReference>
<evidence type="ECO:0000256" key="1">
    <source>
        <dbReference type="ARBA" id="ARBA00022553"/>
    </source>
</evidence>
<dbReference type="Proteomes" id="UP001449225">
    <property type="component" value="Unassembled WGS sequence"/>
</dbReference>
<dbReference type="Gene3D" id="1.10.10.60">
    <property type="entry name" value="Homeodomain-like"/>
    <property type="match status" value="1"/>
</dbReference>
<dbReference type="PANTHER" id="PTHR44591:SF14">
    <property type="entry name" value="PROTEIN PILG"/>
    <property type="match status" value="1"/>
</dbReference>
<evidence type="ECO:0000256" key="2">
    <source>
        <dbReference type="ARBA" id="ARBA00023012"/>
    </source>
</evidence>